<sequence>FGLENTKNKMFKHDNYRLIILPKGVVSKKLVGALNTRLIALLCNLLAALTPL</sequence>
<dbReference type="EMBL" id="CAJVPS010057949">
    <property type="protein sequence ID" value="CAG8779475.1"/>
    <property type="molecule type" value="Genomic_DNA"/>
</dbReference>
<evidence type="ECO:0000313" key="2">
    <source>
        <dbReference type="Proteomes" id="UP000789508"/>
    </source>
</evidence>
<dbReference type="AlphaFoldDB" id="A0A9N9JFM8"/>
<proteinExistence type="predicted"/>
<reference evidence="1" key="1">
    <citation type="submission" date="2021-06" db="EMBL/GenBank/DDBJ databases">
        <authorList>
            <person name="Kallberg Y."/>
            <person name="Tangrot J."/>
            <person name="Rosling A."/>
        </authorList>
    </citation>
    <scope>NUCLEOTIDE SEQUENCE</scope>
    <source>
        <strain evidence="1">FL130A</strain>
    </source>
</reference>
<evidence type="ECO:0000313" key="1">
    <source>
        <dbReference type="EMBL" id="CAG8779475.1"/>
    </source>
</evidence>
<dbReference type="Proteomes" id="UP000789508">
    <property type="component" value="Unassembled WGS sequence"/>
</dbReference>
<accession>A0A9N9JFM8</accession>
<organism evidence="1 2">
    <name type="scientific">Ambispora leptoticha</name>
    <dbReference type="NCBI Taxonomy" id="144679"/>
    <lineage>
        <taxon>Eukaryota</taxon>
        <taxon>Fungi</taxon>
        <taxon>Fungi incertae sedis</taxon>
        <taxon>Mucoromycota</taxon>
        <taxon>Glomeromycotina</taxon>
        <taxon>Glomeromycetes</taxon>
        <taxon>Archaeosporales</taxon>
        <taxon>Ambisporaceae</taxon>
        <taxon>Ambispora</taxon>
    </lineage>
</organism>
<name>A0A9N9JFM8_9GLOM</name>
<keyword evidence="2" id="KW-1185">Reference proteome</keyword>
<feature type="non-terminal residue" evidence="1">
    <location>
        <position position="1"/>
    </location>
</feature>
<protein>
    <submittedName>
        <fullName evidence="1">5553_t:CDS:1</fullName>
    </submittedName>
</protein>
<gene>
    <name evidence="1" type="ORF">ALEPTO_LOCUS14592</name>
</gene>
<comment type="caution">
    <text evidence="1">The sequence shown here is derived from an EMBL/GenBank/DDBJ whole genome shotgun (WGS) entry which is preliminary data.</text>
</comment>